<evidence type="ECO:0000256" key="1">
    <source>
        <dbReference type="ARBA" id="ARBA00022679"/>
    </source>
</evidence>
<dbReference type="EC" id="2.7.6.2" evidence="5"/>
<dbReference type="Pfam" id="PF04265">
    <property type="entry name" value="TPK_B1_binding"/>
    <property type="match status" value="1"/>
</dbReference>
<dbReference type="CDD" id="cd07995">
    <property type="entry name" value="TPK"/>
    <property type="match status" value="1"/>
</dbReference>
<sequence>MRCVIISGSPDTNSDFLSEVIKPDDYVICADRGCDFAKQAGITPNLVVGDFDSEPNVLFPNTKTVRLIPEKDDTDTMHSVGLALEKNFDTIVILGALGGRFDHSFANVAVLSYIHEHGSKGVLLSEKEKIEFLPVGHYEYKNFKGKTFSLFPFGCPSVCVSYSGTKYPLEKYCVSSSVTLGVSNIFTSDMATIDIYDGNAILIINLKEC</sequence>
<dbReference type="GO" id="GO:0009229">
    <property type="term" value="P:thiamine diphosphate biosynthetic process"/>
    <property type="evidence" value="ECO:0007669"/>
    <property type="project" value="InterPro"/>
</dbReference>
<dbReference type="InterPro" id="IPR006282">
    <property type="entry name" value="Thi_PPkinase"/>
</dbReference>
<evidence type="ECO:0000259" key="6">
    <source>
        <dbReference type="SMART" id="SM00983"/>
    </source>
</evidence>
<dbReference type="Gene3D" id="3.40.50.10240">
    <property type="entry name" value="Thiamin pyrophosphokinase, catalytic domain"/>
    <property type="match status" value="1"/>
</dbReference>
<protein>
    <recommendedName>
        <fullName evidence="5">Thiamine diphosphokinase</fullName>
        <ecNumber evidence="5">2.7.6.2</ecNumber>
    </recommendedName>
</protein>
<dbReference type="NCBIfam" id="TIGR01378">
    <property type="entry name" value="thi_PPkinase"/>
    <property type="match status" value="1"/>
</dbReference>
<evidence type="ECO:0000256" key="4">
    <source>
        <dbReference type="ARBA" id="ARBA00022840"/>
    </source>
</evidence>
<dbReference type="InterPro" id="IPR007371">
    <property type="entry name" value="TPK_catalytic"/>
</dbReference>
<dbReference type="GO" id="GO:0005524">
    <property type="term" value="F:ATP binding"/>
    <property type="evidence" value="ECO:0007669"/>
    <property type="project" value="UniProtKB-KW"/>
</dbReference>
<dbReference type="InterPro" id="IPR036759">
    <property type="entry name" value="TPK_catalytic_sf"/>
</dbReference>
<evidence type="ECO:0000313" key="8">
    <source>
        <dbReference type="Proteomes" id="UP000233425"/>
    </source>
</evidence>
<dbReference type="AlphaFoldDB" id="A0A2N0UMJ9"/>
<dbReference type="GO" id="GO:0016301">
    <property type="term" value="F:kinase activity"/>
    <property type="evidence" value="ECO:0007669"/>
    <property type="project" value="UniProtKB-KW"/>
</dbReference>
<dbReference type="EMBL" id="NNSR01000063">
    <property type="protein sequence ID" value="PKD28215.1"/>
    <property type="molecule type" value="Genomic_DNA"/>
</dbReference>
<dbReference type="PANTHER" id="PTHR41299">
    <property type="entry name" value="THIAMINE PYROPHOSPHOKINASE"/>
    <property type="match status" value="1"/>
</dbReference>
<keyword evidence="3 7" id="KW-0418">Kinase</keyword>
<keyword evidence="8" id="KW-1185">Reference proteome</keyword>
<dbReference type="GO" id="GO:0030975">
    <property type="term" value="F:thiamine binding"/>
    <property type="evidence" value="ECO:0007669"/>
    <property type="project" value="InterPro"/>
</dbReference>
<evidence type="ECO:0000256" key="2">
    <source>
        <dbReference type="ARBA" id="ARBA00022741"/>
    </source>
</evidence>
<dbReference type="SUPFAM" id="SSF63862">
    <property type="entry name" value="Thiamin pyrophosphokinase, substrate-binding domain"/>
    <property type="match status" value="1"/>
</dbReference>
<keyword evidence="2" id="KW-0547">Nucleotide-binding</keyword>
<dbReference type="GO" id="GO:0006772">
    <property type="term" value="P:thiamine metabolic process"/>
    <property type="evidence" value="ECO:0007669"/>
    <property type="project" value="UniProtKB-UniRule"/>
</dbReference>
<reference evidence="7" key="1">
    <citation type="journal article" date="2018" name="Environ. Microbiol.">
        <title>Sporulation capability and amylosome conservation among diverse human colonic and rumen isolates of the keystone starch-degrader Ruminococcus bromii.</title>
        <authorList>
            <person name="Mukhopadhya I."/>
            <person name="Morais S."/>
            <person name="Laverde-Gomez J."/>
            <person name="Sheridan P.O."/>
            <person name="Walker A.W."/>
            <person name="Kelly W."/>
            <person name="Klieve A.V."/>
            <person name="Ouwerkerk D."/>
            <person name="Duncan S.H."/>
            <person name="Louis P."/>
            <person name="Koropatkin N."/>
            <person name="Cockburn D."/>
            <person name="Kibler R."/>
            <person name="Cooper P.J."/>
            <person name="Sandoval C."/>
            <person name="Crost E."/>
            <person name="Juge N."/>
            <person name="Bayer E.A."/>
            <person name="Flint H.J."/>
        </authorList>
    </citation>
    <scope>NUCLEOTIDE SEQUENCE [LARGE SCALE GENOMIC DNA]</scope>
    <source>
        <strain evidence="7">ATCC 27255</strain>
    </source>
</reference>
<keyword evidence="1 7" id="KW-0808">Transferase</keyword>
<name>A0A2N0UMJ9_9FIRM</name>
<dbReference type="SMART" id="SM00983">
    <property type="entry name" value="TPK_B1_binding"/>
    <property type="match status" value="1"/>
</dbReference>
<proteinExistence type="predicted"/>
<comment type="caution">
    <text evidence="7">The sequence shown here is derived from an EMBL/GenBank/DDBJ whole genome shotgun (WGS) entry which is preliminary data.</text>
</comment>
<dbReference type="InterPro" id="IPR007373">
    <property type="entry name" value="Thiamin_PyroPKinase_B1-bd"/>
</dbReference>
<dbReference type="InterPro" id="IPR036371">
    <property type="entry name" value="TPK_B1-bd_sf"/>
</dbReference>
<accession>A0A2N0UMJ9</accession>
<keyword evidence="4" id="KW-0067">ATP-binding</keyword>
<evidence type="ECO:0000256" key="5">
    <source>
        <dbReference type="NCBIfam" id="TIGR01378"/>
    </source>
</evidence>
<evidence type="ECO:0000313" key="7">
    <source>
        <dbReference type="EMBL" id="PKD28215.1"/>
    </source>
</evidence>
<gene>
    <name evidence="7" type="primary">thiN</name>
    <name evidence="7" type="ORF">RBATCC27255_01269</name>
</gene>
<organism evidence="7 8">
    <name type="scientific">Ruminococcus bromii</name>
    <dbReference type="NCBI Taxonomy" id="40518"/>
    <lineage>
        <taxon>Bacteria</taxon>
        <taxon>Bacillati</taxon>
        <taxon>Bacillota</taxon>
        <taxon>Clostridia</taxon>
        <taxon>Eubacteriales</taxon>
        <taxon>Oscillospiraceae</taxon>
        <taxon>Ruminococcus</taxon>
    </lineage>
</organism>
<dbReference type="SUPFAM" id="SSF63999">
    <property type="entry name" value="Thiamin pyrophosphokinase, catalytic domain"/>
    <property type="match status" value="1"/>
</dbReference>
<dbReference type="InterPro" id="IPR053149">
    <property type="entry name" value="TPK"/>
</dbReference>
<dbReference type="Proteomes" id="UP000233425">
    <property type="component" value="Unassembled WGS sequence"/>
</dbReference>
<dbReference type="GO" id="GO:0004788">
    <property type="term" value="F:thiamine diphosphokinase activity"/>
    <property type="evidence" value="ECO:0007669"/>
    <property type="project" value="UniProtKB-UniRule"/>
</dbReference>
<dbReference type="Pfam" id="PF04263">
    <property type="entry name" value="TPK_catalytic"/>
    <property type="match status" value="1"/>
</dbReference>
<evidence type="ECO:0000256" key="3">
    <source>
        <dbReference type="ARBA" id="ARBA00022777"/>
    </source>
</evidence>
<feature type="domain" description="Thiamin pyrophosphokinase thiamin-binding" evidence="6">
    <location>
        <begin position="136"/>
        <end position="201"/>
    </location>
</feature>
<dbReference type="PANTHER" id="PTHR41299:SF1">
    <property type="entry name" value="THIAMINE PYROPHOSPHOKINASE"/>
    <property type="match status" value="1"/>
</dbReference>